<keyword evidence="2" id="KW-1185">Reference proteome</keyword>
<evidence type="ECO:0000313" key="1">
    <source>
        <dbReference type="EMBL" id="KJA19033.1"/>
    </source>
</evidence>
<dbReference type="Proteomes" id="UP000054270">
    <property type="component" value="Unassembled WGS sequence"/>
</dbReference>
<protein>
    <submittedName>
        <fullName evidence="1">Uncharacterized protein</fullName>
    </submittedName>
</protein>
<evidence type="ECO:0000313" key="2">
    <source>
        <dbReference type="Proteomes" id="UP000054270"/>
    </source>
</evidence>
<proteinExistence type="predicted"/>
<gene>
    <name evidence="1" type="ORF">HYPSUDRAFT_204943</name>
</gene>
<sequence>MVRASPLDVKILLLDARNESYRHLRSLREWVKMRRTMHACASWARHAGGNLKVYGFYVKLCTLISKRLPGQKFADISDALWSALLSRRSPHATVASPPPPARALAHCAFRTEAPTLGRARLAQNFGGAWRDTHVISHPTISREHCSPISPGVIQIALAYIGAGSASVHRNSPAQDAQWDVQAQSNTELDSVDALENSSMCTGGCRTVFFILKAAYIGF</sequence>
<dbReference type="AlphaFoldDB" id="A0A0D2M728"/>
<name>A0A0D2M728_HYPSF</name>
<reference evidence="2" key="1">
    <citation type="submission" date="2014-04" db="EMBL/GenBank/DDBJ databases">
        <title>Evolutionary Origins and Diversification of the Mycorrhizal Mutualists.</title>
        <authorList>
            <consortium name="DOE Joint Genome Institute"/>
            <consortium name="Mycorrhizal Genomics Consortium"/>
            <person name="Kohler A."/>
            <person name="Kuo A."/>
            <person name="Nagy L.G."/>
            <person name="Floudas D."/>
            <person name="Copeland A."/>
            <person name="Barry K.W."/>
            <person name="Cichocki N."/>
            <person name="Veneault-Fourrey C."/>
            <person name="LaButti K."/>
            <person name="Lindquist E.A."/>
            <person name="Lipzen A."/>
            <person name="Lundell T."/>
            <person name="Morin E."/>
            <person name="Murat C."/>
            <person name="Riley R."/>
            <person name="Ohm R."/>
            <person name="Sun H."/>
            <person name="Tunlid A."/>
            <person name="Henrissat B."/>
            <person name="Grigoriev I.V."/>
            <person name="Hibbett D.S."/>
            <person name="Martin F."/>
        </authorList>
    </citation>
    <scope>NUCLEOTIDE SEQUENCE [LARGE SCALE GENOMIC DNA]</scope>
    <source>
        <strain evidence="2">FD-334 SS-4</strain>
    </source>
</reference>
<accession>A0A0D2M728</accession>
<organism evidence="1 2">
    <name type="scientific">Hypholoma sublateritium (strain FD-334 SS-4)</name>
    <dbReference type="NCBI Taxonomy" id="945553"/>
    <lineage>
        <taxon>Eukaryota</taxon>
        <taxon>Fungi</taxon>
        <taxon>Dikarya</taxon>
        <taxon>Basidiomycota</taxon>
        <taxon>Agaricomycotina</taxon>
        <taxon>Agaricomycetes</taxon>
        <taxon>Agaricomycetidae</taxon>
        <taxon>Agaricales</taxon>
        <taxon>Agaricineae</taxon>
        <taxon>Strophariaceae</taxon>
        <taxon>Hypholoma</taxon>
    </lineage>
</organism>
<dbReference type="EMBL" id="KN817582">
    <property type="protein sequence ID" value="KJA19033.1"/>
    <property type="molecule type" value="Genomic_DNA"/>
</dbReference>